<evidence type="ECO:0000256" key="3">
    <source>
        <dbReference type="PROSITE-ProRule" id="PRU00464"/>
    </source>
</evidence>
<sequence>MIKETIFSKIINTPKNKKILYQNKLVTVFEDKQPQALIHLLIVSNTIIHSLNEINKENNIILLEMMEIAIKMAKKMNIDKSGYRIIINCKKNGGQEIPHLHIHLLGGEFLGPILHKK</sequence>
<dbReference type="RefSeq" id="WP_158353514.1">
    <property type="nucleotide sequence ID" value="NZ_CP034852.1"/>
</dbReference>
<dbReference type="Pfam" id="PF01230">
    <property type="entry name" value="HIT"/>
    <property type="match status" value="1"/>
</dbReference>
<proteinExistence type="predicted"/>
<feature type="short sequence motif" description="Histidine triad motif" evidence="2 3">
    <location>
        <begin position="99"/>
        <end position="103"/>
    </location>
</feature>
<gene>
    <name evidence="5" type="ORF">D9V80_01400</name>
</gene>
<protein>
    <submittedName>
        <fullName evidence="5">HIT domain-containing protein</fullName>
    </submittedName>
</protein>
<dbReference type="InterPro" id="IPR019808">
    <property type="entry name" value="Histidine_triad_CS"/>
</dbReference>
<dbReference type="PANTHER" id="PTHR23089">
    <property type="entry name" value="HISTIDINE TRIAD HIT PROTEIN"/>
    <property type="match status" value="1"/>
</dbReference>
<feature type="active site" description="Tele-AMP-histidine intermediate" evidence="1">
    <location>
        <position position="101"/>
    </location>
</feature>
<evidence type="ECO:0000256" key="1">
    <source>
        <dbReference type="PIRSR" id="PIRSR601310-1"/>
    </source>
</evidence>
<dbReference type="AlphaFoldDB" id="A0A4D6YJS1"/>
<dbReference type="PRINTS" id="PR00332">
    <property type="entry name" value="HISTRIAD"/>
</dbReference>
<evidence type="ECO:0000313" key="5">
    <source>
        <dbReference type="EMBL" id="QCI26811.1"/>
    </source>
</evidence>
<dbReference type="Proteomes" id="UP000298782">
    <property type="component" value="Chromosome"/>
</dbReference>
<organism evidence="5 6">
    <name type="scientific">Buchnera aphidicola</name>
    <name type="common">Thelaxes californica</name>
    <dbReference type="NCBI Taxonomy" id="1315998"/>
    <lineage>
        <taxon>Bacteria</taxon>
        <taxon>Pseudomonadati</taxon>
        <taxon>Pseudomonadota</taxon>
        <taxon>Gammaproteobacteria</taxon>
        <taxon>Enterobacterales</taxon>
        <taxon>Erwiniaceae</taxon>
        <taxon>Buchnera</taxon>
    </lineage>
</organism>
<dbReference type="InterPro" id="IPR001310">
    <property type="entry name" value="Histidine_triad_HIT"/>
</dbReference>
<dbReference type="InterPro" id="IPR011146">
    <property type="entry name" value="HIT-like"/>
</dbReference>
<evidence type="ECO:0000259" key="4">
    <source>
        <dbReference type="PROSITE" id="PS51084"/>
    </source>
</evidence>
<dbReference type="SUPFAM" id="SSF54197">
    <property type="entry name" value="HIT-like"/>
    <property type="match status" value="1"/>
</dbReference>
<dbReference type="Gene3D" id="3.30.428.10">
    <property type="entry name" value="HIT-like"/>
    <property type="match status" value="1"/>
</dbReference>
<accession>A0A4D6YJS1</accession>
<dbReference type="OrthoDB" id="9784774at2"/>
<dbReference type="GO" id="GO:0003824">
    <property type="term" value="F:catalytic activity"/>
    <property type="evidence" value="ECO:0007669"/>
    <property type="project" value="InterPro"/>
</dbReference>
<reference evidence="5 6" key="2">
    <citation type="submission" date="2019-05" db="EMBL/GenBank/DDBJ databases">
        <title>Genome evolution of the obligate endosymbiont Buchnera aphidicola.</title>
        <authorList>
            <person name="Moran N.A."/>
        </authorList>
    </citation>
    <scope>NUCLEOTIDE SEQUENCE [LARGE SCALE GENOMIC DNA]</scope>
    <source>
        <strain evidence="5 6">Tca</strain>
    </source>
</reference>
<evidence type="ECO:0000313" key="6">
    <source>
        <dbReference type="Proteomes" id="UP000298782"/>
    </source>
</evidence>
<dbReference type="PROSITE" id="PS00892">
    <property type="entry name" value="HIT_1"/>
    <property type="match status" value="1"/>
</dbReference>
<name>A0A4D6YJS1_9GAMM</name>
<keyword evidence="6" id="KW-1185">Reference proteome</keyword>
<evidence type="ECO:0000256" key="2">
    <source>
        <dbReference type="PIRSR" id="PIRSR601310-3"/>
    </source>
</evidence>
<reference evidence="5 6" key="1">
    <citation type="submission" date="2018-12" db="EMBL/GenBank/DDBJ databases">
        <authorList>
            <person name="Chong R.A."/>
        </authorList>
    </citation>
    <scope>NUCLEOTIDE SEQUENCE [LARGE SCALE GENOMIC DNA]</scope>
    <source>
        <strain evidence="5 6">Tca</strain>
    </source>
</reference>
<dbReference type="EMBL" id="CP034852">
    <property type="protein sequence ID" value="QCI26811.1"/>
    <property type="molecule type" value="Genomic_DNA"/>
</dbReference>
<dbReference type="PROSITE" id="PS51084">
    <property type="entry name" value="HIT_2"/>
    <property type="match status" value="1"/>
</dbReference>
<feature type="domain" description="HIT" evidence="4">
    <location>
        <begin position="6"/>
        <end position="115"/>
    </location>
</feature>
<dbReference type="InterPro" id="IPR036265">
    <property type="entry name" value="HIT-like_sf"/>
</dbReference>